<keyword evidence="3 8" id="KW-0597">Phosphoprotein</keyword>
<dbReference type="SMART" id="SM00260">
    <property type="entry name" value="CheW"/>
    <property type="match status" value="1"/>
</dbReference>
<dbReference type="PROSITE" id="PS50110">
    <property type="entry name" value="RESPONSE_REGULATORY"/>
    <property type="match status" value="1"/>
</dbReference>
<name>A0A2N6KGV0_9CYAN</name>
<feature type="compositionally biased region" description="Polar residues" evidence="9">
    <location>
        <begin position="323"/>
        <end position="335"/>
    </location>
</feature>
<dbReference type="InterPro" id="IPR008207">
    <property type="entry name" value="Sig_transdc_His_kin_Hpt_dom"/>
</dbReference>
<dbReference type="PROSITE" id="PS50851">
    <property type="entry name" value="CHEW"/>
    <property type="match status" value="1"/>
</dbReference>
<dbReference type="Gene3D" id="2.30.30.40">
    <property type="entry name" value="SH3 Domains"/>
    <property type="match status" value="1"/>
</dbReference>
<dbReference type="InterPro" id="IPR005467">
    <property type="entry name" value="His_kinase_dom"/>
</dbReference>
<keyword evidence="5 14" id="KW-0418">Kinase</keyword>
<evidence type="ECO:0000256" key="6">
    <source>
        <dbReference type="ARBA" id="ARBA00023012"/>
    </source>
</evidence>
<dbReference type="InterPro" id="IPR036890">
    <property type="entry name" value="HATPase_C_sf"/>
</dbReference>
<feature type="region of interest" description="Disordered" evidence="9">
    <location>
        <begin position="313"/>
        <end position="347"/>
    </location>
</feature>
<evidence type="ECO:0000256" key="3">
    <source>
        <dbReference type="ARBA" id="ARBA00022553"/>
    </source>
</evidence>
<dbReference type="InterPro" id="IPR004105">
    <property type="entry name" value="CheA-like_dim"/>
</dbReference>
<evidence type="ECO:0000259" key="12">
    <source>
        <dbReference type="PROSITE" id="PS50851"/>
    </source>
</evidence>
<feature type="domain" description="CheW-like" evidence="12">
    <location>
        <begin position="685"/>
        <end position="829"/>
    </location>
</feature>
<proteinExistence type="predicted"/>
<protein>
    <recommendedName>
        <fullName evidence="2">histidine kinase</fullName>
        <ecNumber evidence="2">2.7.13.3</ecNumber>
    </recommendedName>
</protein>
<evidence type="ECO:0000313" key="14">
    <source>
        <dbReference type="EMBL" id="PLZ98558.1"/>
    </source>
</evidence>
<dbReference type="PANTHER" id="PTHR43395:SF1">
    <property type="entry name" value="CHEMOTAXIS PROTEIN CHEA"/>
    <property type="match status" value="1"/>
</dbReference>
<dbReference type="SUPFAM" id="SSF50341">
    <property type="entry name" value="CheW-like"/>
    <property type="match status" value="1"/>
</dbReference>
<dbReference type="GO" id="GO:0006935">
    <property type="term" value="P:chemotaxis"/>
    <property type="evidence" value="ECO:0007669"/>
    <property type="project" value="InterPro"/>
</dbReference>
<evidence type="ECO:0000256" key="5">
    <source>
        <dbReference type="ARBA" id="ARBA00022777"/>
    </source>
</evidence>
<evidence type="ECO:0000256" key="7">
    <source>
        <dbReference type="PROSITE-ProRule" id="PRU00110"/>
    </source>
</evidence>
<dbReference type="EC" id="2.7.13.3" evidence="2"/>
<dbReference type="SUPFAM" id="SSF55874">
    <property type="entry name" value="ATPase domain of HSP90 chaperone/DNA topoisomerase II/histidine kinase"/>
    <property type="match status" value="1"/>
</dbReference>
<evidence type="ECO:0000256" key="4">
    <source>
        <dbReference type="ARBA" id="ARBA00022679"/>
    </source>
</evidence>
<dbReference type="FunFam" id="3.30.565.10:FF:000016">
    <property type="entry name" value="Chemotaxis protein CheA, putative"/>
    <property type="match status" value="1"/>
</dbReference>
<dbReference type="Pfam" id="PF02518">
    <property type="entry name" value="HATPase_c"/>
    <property type="match status" value="1"/>
</dbReference>
<feature type="modified residue" description="4-aspartylphosphate" evidence="8">
    <location>
        <position position="929"/>
    </location>
</feature>
<feature type="domain" description="HPt" evidence="13">
    <location>
        <begin position="4"/>
        <end position="107"/>
    </location>
</feature>
<dbReference type="InterPro" id="IPR001789">
    <property type="entry name" value="Sig_transdc_resp-reg_receiver"/>
</dbReference>
<dbReference type="Gene3D" id="1.20.120.160">
    <property type="entry name" value="HPT domain"/>
    <property type="match status" value="1"/>
</dbReference>
<evidence type="ECO:0000256" key="8">
    <source>
        <dbReference type="PROSITE-ProRule" id="PRU00169"/>
    </source>
</evidence>
<dbReference type="CDD" id="cd00088">
    <property type="entry name" value="HPT"/>
    <property type="match status" value="1"/>
</dbReference>
<dbReference type="SMART" id="SM00073">
    <property type="entry name" value="HPT"/>
    <property type="match status" value="1"/>
</dbReference>
<dbReference type="AlphaFoldDB" id="A0A2N6KGV0"/>
<evidence type="ECO:0000256" key="9">
    <source>
        <dbReference type="SAM" id="MobiDB-lite"/>
    </source>
</evidence>
<feature type="region of interest" description="Disordered" evidence="9">
    <location>
        <begin position="405"/>
        <end position="439"/>
    </location>
</feature>
<dbReference type="SMART" id="SM00387">
    <property type="entry name" value="HATPase_c"/>
    <property type="match status" value="1"/>
</dbReference>
<dbReference type="InterPro" id="IPR036641">
    <property type="entry name" value="HPT_dom_sf"/>
</dbReference>
<evidence type="ECO:0000259" key="11">
    <source>
        <dbReference type="PROSITE" id="PS50110"/>
    </source>
</evidence>
<dbReference type="InterPro" id="IPR003594">
    <property type="entry name" value="HATPase_dom"/>
</dbReference>
<dbReference type="SMART" id="SM00448">
    <property type="entry name" value="REC"/>
    <property type="match status" value="1"/>
</dbReference>
<evidence type="ECO:0000259" key="10">
    <source>
        <dbReference type="PROSITE" id="PS50109"/>
    </source>
</evidence>
<dbReference type="Pfam" id="PF01584">
    <property type="entry name" value="CheW"/>
    <property type="match status" value="1"/>
</dbReference>
<dbReference type="GO" id="GO:0000155">
    <property type="term" value="F:phosphorelay sensor kinase activity"/>
    <property type="evidence" value="ECO:0007669"/>
    <property type="project" value="InterPro"/>
</dbReference>
<evidence type="ECO:0000256" key="1">
    <source>
        <dbReference type="ARBA" id="ARBA00000085"/>
    </source>
</evidence>
<dbReference type="SMART" id="SM01231">
    <property type="entry name" value="H-kinase_dim"/>
    <property type="match status" value="1"/>
</dbReference>
<evidence type="ECO:0000259" key="13">
    <source>
        <dbReference type="PROSITE" id="PS50894"/>
    </source>
</evidence>
<dbReference type="PROSITE" id="PS50894">
    <property type="entry name" value="HPT"/>
    <property type="match status" value="1"/>
</dbReference>
<feature type="domain" description="Histidine kinase" evidence="10">
    <location>
        <begin position="435"/>
        <end position="683"/>
    </location>
</feature>
<dbReference type="InterPro" id="IPR051315">
    <property type="entry name" value="Bact_Chemotaxis_CheA"/>
</dbReference>
<comment type="catalytic activity">
    <reaction evidence="1">
        <text>ATP + protein L-histidine = ADP + protein N-phospho-L-histidine.</text>
        <dbReference type="EC" id="2.7.13.3"/>
    </reaction>
</comment>
<evidence type="ECO:0000313" key="15">
    <source>
        <dbReference type="Proteomes" id="UP000235025"/>
    </source>
</evidence>
<dbReference type="Gene3D" id="3.40.50.2300">
    <property type="match status" value="1"/>
</dbReference>
<dbReference type="InterPro" id="IPR004358">
    <property type="entry name" value="Sig_transdc_His_kin-like_C"/>
</dbReference>
<accession>A0A2N6KGV0</accession>
<keyword evidence="4" id="KW-0808">Transferase</keyword>
<keyword evidence="6" id="KW-0902">Two-component regulatory system</keyword>
<gene>
    <name evidence="14" type="ORF">CEN50_10825</name>
</gene>
<dbReference type="SUPFAM" id="SSF47226">
    <property type="entry name" value="Histidine-containing phosphotransfer domain, HPT domain"/>
    <property type="match status" value="1"/>
</dbReference>
<dbReference type="GO" id="GO:0005737">
    <property type="term" value="C:cytoplasm"/>
    <property type="evidence" value="ECO:0007669"/>
    <property type="project" value="InterPro"/>
</dbReference>
<feature type="modified residue" description="Phosphohistidine" evidence="7">
    <location>
        <position position="50"/>
    </location>
</feature>
<organism evidence="14 15">
    <name type="scientific">Fischerella thermalis CCMEE 5268</name>
    <dbReference type="NCBI Taxonomy" id="2019662"/>
    <lineage>
        <taxon>Bacteria</taxon>
        <taxon>Bacillati</taxon>
        <taxon>Cyanobacteriota</taxon>
        <taxon>Cyanophyceae</taxon>
        <taxon>Nostocales</taxon>
        <taxon>Hapalosiphonaceae</taxon>
        <taxon>Fischerella</taxon>
    </lineage>
</organism>
<dbReference type="InterPro" id="IPR002545">
    <property type="entry name" value="CheW-lke_dom"/>
</dbReference>
<evidence type="ECO:0000256" key="2">
    <source>
        <dbReference type="ARBA" id="ARBA00012438"/>
    </source>
</evidence>
<dbReference type="PRINTS" id="PR00344">
    <property type="entry name" value="BCTRLSENSOR"/>
</dbReference>
<dbReference type="InterPro" id="IPR036061">
    <property type="entry name" value="CheW-like_dom_sf"/>
</dbReference>
<feature type="compositionally biased region" description="Polar residues" evidence="9">
    <location>
        <begin position="426"/>
        <end position="439"/>
    </location>
</feature>
<reference evidence="14 15" key="1">
    <citation type="submission" date="2017-07" db="EMBL/GenBank/DDBJ databases">
        <title>Genomes of Fischerella (Mastigocladus) sp. strains.</title>
        <authorList>
            <person name="Miller S.R."/>
        </authorList>
    </citation>
    <scope>NUCLEOTIDE SEQUENCE [LARGE SCALE GENOMIC DNA]</scope>
    <source>
        <strain evidence="14 15">CCMEE 5268</strain>
    </source>
</reference>
<dbReference type="PROSITE" id="PS50109">
    <property type="entry name" value="HIS_KIN"/>
    <property type="match status" value="1"/>
</dbReference>
<dbReference type="RefSeq" id="WP_102172663.1">
    <property type="nucleotide sequence ID" value="NZ_NMQA01000113.1"/>
</dbReference>
<dbReference type="Gene3D" id="3.30.565.10">
    <property type="entry name" value="Histidine kinase-like ATPase, C-terminal domain"/>
    <property type="match status" value="1"/>
</dbReference>
<dbReference type="EMBL" id="NMQA01000113">
    <property type="protein sequence ID" value="PLZ98558.1"/>
    <property type="molecule type" value="Genomic_DNA"/>
</dbReference>
<comment type="caution">
    <text evidence="14">The sequence shown here is derived from an EMBL/GenBank/DDBJ whole genome shotgun (WGS) entry which is preliminary data.</text>
</comment>
<feature type="domain" description="Response regulatory" evidence="11">
    <location>
        <begin position="879"/>
        <end position="996"/>
    </location>
</feature>
<dbReference type="SUPFAM" id="SSF52172">
    <property type="entry name" value="CheY-like"/>
    <property type="match status" value="1"/>
</dbReference>
<dbReference type="Pfam" id="PF01627">
    <property type="entry name" value="Hpt"/>
    <property type="match status" value="1"/>
</dbReference>
<dbReference type="Pfam" id="PF00072">
    <property type="entry name" value="Response_reg"/>
    <property type="match status" value="1"/>
</dbReference>
<feature type="compositionally biased region" description="Basic residues" evidence="9">
    <location>
        <begin position="416"/>
        <end position="425"/>
    </location>
</feature>
<dbReference type="PANTHER" id="PTHR43395">
    <property type="entry name" value="SENSOR HISTIDINE KINASE CHEA"/>
    <property type="match status" value="1"/>
</dbReference>
<sequence length="1000" mass="110754">MTQDPTIREQTYPYFLQEAPELLQALEQGLLNLRENWGINQVNDLMRVTHTLKGAATSVGLETIATVAHSLEDIFKALCQPDLVIDPEVEALLFEGFECLRLPLVAELTGGSIDQAEILDRAAAIFARLQEKLGDFFGREAYLPTSAELGFDLTQSLFEIGVTQRLEQIATILDNGQPEEIATLLRTQAEVFLGLAESLNLPGFGAIAQTVLAALDNHSDQAVFITQLALRDLQAGHAAVLAGDRIQGGEPSGELQQLAEKITEIETNFVTSGIETGNELDIPTLESIWGQQTIPVEPILEQQIEEFIQHNSDANVEPDPSAIYNSPQPKQSVSPFNPLPPKEQVSPSPTVRVSVKHLNQLNYSIGELVTNHNHQSLQTEQLQASSKTLLNQIKQHQKLLIQLQDQYKRQASPTNSRKKARKASKTMRSSTIVPTQSHSWTQPGDNAYLIQSLLDHTVQLAETAEAIDLLTRASQQTSQKQQQLLKITQGALIEARMLPLGEIFGRFPQILQQLETLYNKPISLQLHGNEVLVDKAVAEKLFDPLLHLVRNAFDHGIEPVIVRQQRGKPEKGEIKISAYHQSRYLVIEVQDDGNGLDFDQIRQRAVERQLISLEQANSLNQIQLIDLLFESGFSTASQVNDLSGRGIGLDVVRNQLKSLRGSITVDSELHQGTKFILQIPLSLTIAQLFICEVNHKTYAFLDDAVEQILIPRSHQIQERNGNKFLRWGKEMDEKLVPIYSLASILDYNSPIPLSHPPTPTSPLPVLLIRWQDALFGLEVEQLIGEQELVISPLGSMIAAPSYVHGASILASGQLALVIDGGILLQKVLAKQYDVQTSKVWAKSIPSLLPPSPKQPLLTQSHTVVPALSASNSDVKAGARILIIDDSLTTRQSVAIALQKAGYYVFQAQDGHKGLEQFQHLSDIQLVICDIEMPRMNGFEFLRSRQQIPGLADIPVLILSSQSSEKHRLLALQLGATVYMTKPYMEQKLLAMVANLLERAT</sequence>
<dbReference type="Proteomes" id="UP000235025">
    <property type="component" value="Unassembled WGS sequence"/>
</dbReference>
<dbReference type="InterPro" id="IPR011006">
    <property type="entry name" value="CheY-like_superfamily"/>
</dbReference>